<evidence type="ECO:0000313" key="4">
    <source>
        <dbReference type="Proteomes" id="UP000548476"/>
    </source>
</evidence>
<reference evidence="3 4" key="1">
    <citation type="submission" date="2020-08" db="EMBL/GenBank/DDBJ databases">
        <title>Genomic Encyclopedia of Type Strains, Phase IV (KMG-IV): sequencing the most valuable type-strain genomes for metagenomic binning, comparative biology and taxonomic classification.</title>
        <authorList>
            <person name="Goeker M."/>
        </authorList>
    </citation>
    <scope>NUCLEOTIDE SEQUENCE [LARGE SCALE GENOMIC DNA]</scope>
    <source>
        <strain evidence="3 4">YIM 65646</strain>
    </source>
</reference>
<feature type="domain" description="Glycosyl hydrolase-like 10" evidence="2">
    <location>
        <begin position="62"/>
        <end position="393"/>
    </location>
</feature>
<dbReference type="PANTHER" id="PTHR43405:SF1">
    <property type="entry name" value="GLYCOSYL HYDROLASE DIGH"/>
    <property type="match status" value="1"/>
</dbReference>
<dbReference type="Pfam" id="PF02638">
    <property type="entry name" value="GHL10"/>
    <property type="match status" value="1"/>
</dbReference>
<evidence type="ECO:0000313" key="3">
    <source>
        <dbReference type="EMBL" id="MBB6039279.1"/>
    </source>
</evidence>
<dbReference type="InterPro" id="IPR003790">
    <property type="entry name" value="GHL10"/>
</dbReference>
<dbReference type="PROSITE" id="PS51318">
    <property type="entry name" value="TAT"/>
    <property type="match status" value="1"/>
</dbReference>
<keyword evidence="4" id="KW-1185">Reference proteome</keyword>
<dbReference type="RefSeq" id="WP_184792376.1">
    <property type="nucleotide sequence ID" value="NZ_BONT01000077.1"/>
</dbReference>
<dbReference type="InterPro" id="IPR052177">
    <property type="entry name" value="Divisome_Glycosyl_Hydrolase"/>
</dbReference>
<evidence type="ECO:0000256" key="1">
    <source>
        <dbReference type="ARBA" id="ARBA00022729"/>
    </source>
</evidence>
<organism evidence="3 4">
    <name type="scientific">Phytomonospora endophytica</name>
    <dbReference type="NCBI Taxonomy" id="714109"/>
    <lineage>
        <taxon>Bacteria</taxon>
        <taxon>Bacillati</taxon>
        <taxon>Actinomycetota</taxon>
        <taxon>Actinomycetes</taxon>
        <taxon>Micromonosporales</taxon>
        <taxon>Micromonosporaceae</taxon>
        <taxon>Phytomonospora</taxon>
    </lineage>
</organism>
<gene>
    <name evidence="3" type="ORF">HNR73_007173</name>
</gene>
<accession>A0A841G3I9</accession>
<dbReference type="Proteomes" id="UP000548476">
    <property type="component" value="Unassembled WGS sequence"/>
</dbReference>
<dbReference type="InterPro" id="IPR017853">
    <property type="entry name" value="GH"/>
</dbReference>
<keyword evidence="1" id="KW-0732">Signal</keyword>
<keyword evidence="3" id="KW-0449">Lipoprotein</keyword>
<dbReference type="SUPFAM" id="SSF51445">
    <property type="entry name" value="(Trans)glycosidases"/>
    <property type="match status" value="1"/>
</dbReference>
<dbReference type="InterPro" id="IPR006311">
    <property type="entry name" value="TAT_signal"/>
</dbReference>
<dbReference type="Gene3D" id="3.20.20.80">
    <property type="entry name" value="Glycosidases"/>
    <property type="match status" value="1"/>
</dbReference>
<proteinExistence type="predicted"/>
<dbReference type="PANTHER" id="PTHR43405">
    <property type="entry name" value="GLYCOSYL HYDROLASE DIGH"/>
    <property type="match status" value="1"/>
</dbReference>
<dbReference type="EMBL" id="JACHGT010000021">
    <property type="protein sequence ID" value="MBB6039279.1"/>
    <property type="molecule type" value="Genomic_DNA"/>
</dbReference>
<comment type="caution">
    <text evidence="3">The sequence shown here is derived from an EMBL/GenBank/DDBJ whole genome shotgun (WGS) entry which is preliminary data.</text>
</comment>
<protein>
    <submittedName>
        <fullName evidence="3">Uncharacterized lipoprotein YddW (UPF0748 family)</fullName>
    </submittedName>
</protein>
<evidence type="ECO:0000259" key="2">
    <source>
        <dbReference type="Pfam" id="PF02638"/>
    </source>
</evidence>
<dbReference type="AlphaFoldDB" id="A0A841G3I9"/>
<sequence length="565" mass="62187">MPTEDAASGTARRTLFRTGAGVGIAALGATTLVAGATAAHAEEAGEAAAAAAAPNPAFPKHELRASWIASTVNIDWPSRPGLDVATQKAELIRWLDEAVAYGFNAVMFQIRPTADAFWPSPHEPWSRWLTGAQGTDPGYDPLAYAVDEAHKRGLEIHGWFNPFRISMKAVSGDVGTDPSKLVDGHPAKDNPDWVVAYPADATGQLYFNPGVPEARQHNVDAICHAAENYDLDGVHFDDYFYPYPVGTQQFNDDATFAEYGGDFTDKKAWRRHNVDLFVKAISDRLRENKPNVKFGISPFGVWRNKADDPVLGSDTAAGAPTYDALSADTRKWVKEEWIDYIVPQVYWADSLAVASYGKIVRWWDEVCRGTNVQLFIGEATYKVNASTQSPEWNNDAHELDRHVVMGRELADVDGNIYFSAKSVRANELNAMGIIRDTHYQRPALIPPSDGRLRRPGTPRISDSRWREGKLELRFGCGDEHGGHGGHGGGHGRREASWFAVWRFDGHRRHVEAGDIADATALVGRVHADAGKFVDATAVKGKKYTYVVTAYNGVWTESKISKARKV</sequence>
<name>A0A841G3I9_9ACTN</name>